<keyword evidence="2 5" id="KW-0816">Tricarboxylic acid cycle</keyword>
<dbReference type="FunFam" id="3.40.50.720:FF:000018">
    <property type="entry name" value="Malate dehydrogenase"/>
    <property type="match status" value="1"/>
</dbReference>
<dbReference type="InterPro" id="IPR001557">
    <property type="entry name" value="L-lactate/malate_DH"/>
</dbReference>
<feature type="binding site" evidence="5 8">
    <location>
        <begin position="7"/>
        <end position="12"/>
    </location>
    <ligand>
        <name>NAD(+)</name>
        <dbReference type="ChEBI" id="CHEBI:57540"/>
    </ligand>
</feature>
<dbReference type="Gene3D" id="3.40.50.720">
    <property type="entry name" value="NAD(P)-binding Rossmann-like Domain"/>
    <property type="match status" value="1"/>
</dbReference>
<dbReference type="HAMAP" id="MF_00487">
    <property type="entry name" value="Malate_dehydrog_3"/>
    <property type="match status" value="1"/>
</dbReference>
<dbReference type="Proteomes" id="UP000023755">
    <property type="component" value="Chromosome"/>
</dbReference>
<dbReference type="FunFam" id="3.90.110.10:FF:000004">
    <property type="entry name" value="Malate dehydrogenase"/>
    <property type="match status" value="1"/>
</dbReference>
<sequence length="315" mass="33814">MKISLIGAGNIGGTLAHLIALKGLASEVELIDVNGDTAKGKALDISQSLPIIGRTMKISGSSKMERLQGSSVIIVTAGIPRKPGMSREELLDVNALVMKEVGEKIKQFAPEAFVIVITNPLDAMVWVLKQASGISPAKIVGMAGVLDSSRMNLFLAQELDVSVSDVKSMVLGSHGDSMVPLIRYSTVSGVSLKELIDMDLISQEKVDSIIERTKAGGAEIVALLKNGSAYYTPAASALEMAESYIEDQKKTLICSVIMKGRYLVEDDIFSGIPVVIGSNGVERVVELNLTNEERRMFEASLDAARKLVEGVRKYF</sequence>
<gene>
    <name evidence="5 11" type="primary">mdh</name>
    <name evidence="11" type="ORF">NHE_0911</name>
</gene>
<dbReference type="RefSeq" id="WP_038560269.1">
    <property type="nucleotide sequence ID" value="NZ_CP007481.1"/>
</dbReference>
<proteinExistence type="inferred from homology"/>
<dbReference type="GO" id="GO:0006089">
    <property type="term" value="P:lactate metabolic process"/>
    <property type="evidence" value="ECO:0007669"/>
    <property type="project" value="TreeGrafter"/>
</dbReference>
<feature type="domain" description="Lactate/malate dehydrogenase N-terminal" evidence="9">
    <location>
        <begin position="1"/>
        <end position="141"/>
    </location>
</feature>
<evidence type="ECO:0000256" key="5">
    <source>
        <dbReference type="HAMAP-Rule" id="MF_00487"/>
    </source>
</evidence>
<keyword evidence="4 5" id="KW-0520">NAD</keyword>
<dbReference type="Pfam" id="PF02866">
    <property type="entry name" value="Ldh_1_C"/>
    <property type="match status" value="1"/>
</dbReference>
<dbReference type="EC" id="1.1.1.37" evidence="5"/>
<evidence type="ECO:0000259" key="9">
    <source>
        <dbReference type="Pfam" id="PF00056"/>
    </source>
</evidence>
<feature type="binding site" evidence="5 7">
    <location>
        <position position="150"/>
    </location>
    <ligand>
        <name>substrate</name>
    </ligand>
</feature>
<evidence type="ECO:0000256" key="4">
    <source>
        <dbReference type="ARBA" id="ARBA00023027"/>
    </source>
</evidence>
<protein>
    <recommendedName>
        <fullName evidence="5">Malate dehydrogenase</fullName>
        <ecNumber evidence="5">1.1.1.37</ecNumber>
    </recommendedName>
</protein>
<dbReference type="SUPFAM" id="SSF56327">
    <property type="entry name" value="LDH C-terminal domain-like"/>
    <property type="match status" value="1"/>
</dbReference>
<dbReference type="CDD" id="cd01339">
    <property type="entry name" value="LDH-like_MDH"/>
    <property type="match status" value="1"/>
</dbReference>
<evidence type="ECO:0000313" key="11">
    <source>
        <dbReference type="EMBL" id="AHX11830.1"/>
    </source>
</evidence>
<evidence type="ECO:0000256" key="2">
    <source>
        <dbReference type="ARBA" id="ARBA00022532"/>
    </source>
</evidence>
<evidence type="ECO:0000256" key="3">
    <source>
        <dbReference type="ARBA" id="ARBA00023002"/>
    </source>
</evidence>
<dbReference type="PIRSF" id="PIRSF000102">
    <property type="entry name" value="Lac_mal_DH"/>
    <property type="match status" value="1"/>
</dbReference>
<dbReference type="InterPro" id="IPR001236">
    <property type="entry name" value="Lactate/malate_DH_N"/>
</dbReference>
<evidence type="ECO:0000313" key="12">
    <source>
        <dbReference type="Proteomes" id="UP000023755"/>
    </source>
</evidence>
<name>X5HMV3_9RICK</name>
<comment type="catalytic activity">
    <reaction evidence="5">
        <text>(S)-malate + NAD(+) = oxaloacetate + NADH + H(+)</text>
        <dbReference type="Rhea" id="RHEA:21432"/>
        <dbReference type="ChEBI" id="CHEBI:15378"/>
        <dbReference type="ChEBI" id="CHEBI:15589"/>
        <dbReference type="ChEBI" id="CHEBI:16452"/>
        <dbReference type="ChEBI" id="CHEBI:57540"/>
        <dbReference type="ChEBI" id="CHEBI:57945"/>
        <dbReference type="EC" id="1.1.1.37"/>
    </reaction>
</comment>
<dbReference type="InterPro" id="IPR036291">
    <property type="entry name" value="NAD(P)-bd_dom_sf"/>
</dbReference>
<accession>X5HMV3</accession>
<feature type="binding site" evidence="5 8">
    <location>
        <position position="32"/>
    </location>
    <ligand>
        <name>NAD(+)</name>
        <dbReference type="ChEBI" id="CHEBI:57540"/>
    </ligand>
</feature>
<dbReference type="InterPro" id="IPR011275">
    <property type="entry name" value="Malate_DH_type3"/>
</dbReference>
<dbReference type="PRINTS" id="PR00086">
    <property type="entry name" value="LLDHDRGNASE"/>
</dbReference>
<dbReference type="HOGENOM" id="CLU_045401_2_1_5"/>
<dbReference type="InterPro" id="IPR022383">
    <property type="entry name" value="Lactate/malate_DH_C"/>
</dbReference>
<evidence type="ECO:0000256" key="6">
    <source>
        <dbReference type="PIRSR" id="PIRSR000102-1"/>
    </source>
</evidence>
<feature type="domain" description="Lactate/malate dehydrogenase C-terminal" evidence="10">
    <location>
        <begin position="146"/>
        <end position="305"/>
    </location>
</feature>
<feature type="binding site" evidence="5 7">
    <location>
        <position position="119"/>
    </location>
    <ligand>
        <name>substrate</name>
    </ligand>
</feature>
<dbReference type="GO" id="GO:0030060">
    <property type="term" value="F:L-malate dehydrogenase (NAD+) activity"/>
    <property type="evidence" value="ECO:0007669"/>
    <property type="project" value="UniProtKB-UniRule"/>
</dbReference>
<evidence type="ECO:0000256" key="1">
    <source>
        <dbReference type="ARBA" id="ARBA00003966"/>
    </source>
</evidence>
<dbReference type="Pfam" id="PF00056">
    <property type="entry name" value="Ldh_1_N"/>
    <property type="match status" value="1"/>
</dbReference>
<dbReference type="Gene3D" id="3.90.110.10">
    <property type="entry name" value="Lactate dehydrogenase/glycoside hydrolase, family 4, C-terminal"/>
    <property type="match status" value="1"/>
</dbReference>
<feature type="binding site" evidence="5 7">
    <location>
        <position position="81"/>
    </location>
    <ligand>
        <name>substrate</name>
    </ligand>
</feature>
<dbReference type="NCBIfam" id="NF004863">
    <property type="entry name" value="PRK06223.1"/>
    <property type="match status" value="1"/>
</dbReference>
<feature type="binding site" evidence="5 8">
    <location>
        <position position="94"/>
    </location>
    <ligand>
        <name>NAD(+)</name>
        <dbReference type="ChEBI" id="CHEBI:57540"/>
    </ligand>
</feature>
<feature type="binding site" evidence="5 7">
    <location>
        <position position="87"/>
    </location>
    <ligand>
        <name>substrate</name>
    </ligand>
</feature>
<comment type="function">
    <text evidence="1 5">Catalyzes the reversible oxidation of malate to oxaloacetate.</text>
</comment>
<evidence type="ECO:0000259" key="10">
    <source>
        <dbReference type="Pfam" id="PF02866"/>
    </source>
</evidence>
<keyword evidence="3 5" id="KW-0560">Oxidoreductase</keyword>
<feature type="active site" description="Proton acceptor" evidence="5 6">
    <location>
        <position position="174"/>
    </location>
</feature>
<dbReference type="STRING" id="1286528.NHE_0911"/>
<keyword evidence="12" id="KW-1185">Reference proteome</keyword>
<feature type="binding site" evidence="5 8">
    <location>
        <begin position="117"/>
        <end position="119"/>
    </location>
    <ligand>
        <name>NAD(+)</name>
        <dbReference type="ChEBI" id="CHEBI:57540"/>
    </ligand>
</feature>
<dbReference type="PANTHER" id="PTHR43128">
    <property type="entry name" value="L-2-HYDROXYCARBOXYLATE DEHYDROGENASE (NAD(P)(+))"/>
    <property type="match status" value="1"/>
</dbReference>
<evidence type="ECO:0000256" key="8">
    <source>
        <dbReference type="PIRSR" id="PIRSR000102-3"/>
    </source>
</evidence>
<reference evidence="11 12" key="1">
    <citation type="submission" date="2014-03" db="EMBL/GenBank/DDBJ databases">
        <title>Sequencing and Comparison of Genomes and Transcriptome Profiles of Human Ehrlichiosis Agents.</title>
        <authorList>
            <person name="Lin M."/>
            <person name="Daugherty S.C."/>
            <person name="Nagaraj S."/>
            <person name="Cheng Z."/>
            <person name="Xiong Q."/>
            <person name="Lin F.-Y."/>
            <person name="Sengamalay N."/>
            <person name="Ott S."/>
            <person name="Godinez A."/>
            <person name="Tallon L.J."/>
            <person name="Sadzewicz L."/>
            <person name="Fraser C.M."/>
            <person name="Dunning Hotopp J.C."/>
            <person name="Rikihisa Y."/>
        </authorList>
    </citation>
    <scope>NUCLEOTIDE SEQUENCE [LARGE SCALE GENOMIC DNA]</scope>
    <source>
        <strain evidence="11 12">Oregon</strain>
    </source>
</reference>
<dbReference type="SUPFAM" id="SSF51735">
    <property type="entry name" value="NAD(P)-binding Rossmann-fold domains"/>
    <property type="match status" value="1"/>
</dbReference>
<dbReference type="KEGG" id="nhm:NHE_0911"/>
<dbReference type="InterPro" id="IPR015955">
    <property type="entry name" value="Lactate_DH/Glyco_Ohase_4_C"/>
</dbReference>
<dbReference type="OrthoDB" id="9802969at2"/>
<dbReference type="AlphaFoldDB" id="X5HMV3"/>
<dbReference type="EMBL" id="CP007481">
    <property type="protein sequence ID" value="AHX11830.1"/>
    <property type="molecule type" value="Genomic_DNA"/>
</dbReference>
<dbReference type="GO" id="GO:0004459">
    <property type="term" value="F:L-lactate dehydrogenase (NAD+) activity"/>
    <property type="evidence" value="ECO:0007669"/>
    <property type="project" value="TreeGrafter"/>
</dbReference>
<dbReference type="PANTHER" id="PTHR43128:SF16">
    <property type="entry name" value="L-LACTATE DEHYDROGENASE"/>
    <property type="match status" value="1"/>
</dbReference>
<comment type="similarity">
    <text evidence="5">Belongs to the LDH/MDH superfamily. MDH type 3 family.</text>
</comment>
<evidence type="ECO:0000256" key="7">
    <source>
        <dbReference type="PIRSR" id="PIRSR000102-2"/>
    </source>
</evidence>
<organism evidence="11 12">
    <name type="scientific">Neorickettsia helminthoeca str. Oregon</name>
    <dbReference type="NCBI Taxonomy" id="1286528"/>
    <lineage>
        <taxon>Bacteria</taxon>
        <taxon>Pseudomonadati</taxon>
        <taxon>Pseudomonadota</taxon>
        <taxon>Alphaproteobacteria</taxon>
        <taxon>Rickettsiales</taxon>
        <taxon>Anaplasmataceae</taxon>
        <taxon>Neorickettsia</taxon>
    </lineage>
</organism>
<dbReference type="GO" id="GO:0006099">
    <property type="term" value="P:tricarboxylic acid cycle"/>
    <property type="evidence" value="ECO:0007669"/>
    <property type="project" value="UniProtKB-UniRule"/>
</dbReference>